<dbReference type="EMBL" id="JBBJCI010000039">
    <property type="protein sequence ID" value="KAK7249920.1"/>
    <property type="molecule type" value="Genomic_DNA"/>
</dbReference>
<feature type="signal peptide" evidence="2">
    <location>
        <begin position="1"/>
        <end position="16"/>
    </location>
</feature>
<dbReference type="Proteomes" id="UP001363151">
    <property type="component" value="Unassembled WGS sequence"/>
</dbReference>
<reference evidence="4 5" key="1">
    <citation type="submission" date="2024-03" db="EMBL/GenBank/DDBJ databases">
        <title>Aureococcus anophagefferens CCMP1851 and Kratosvirus quantuckense: Draft genome of a second virus-susceptible host strain in the model system.</title>
        <authorList>
            <person name="Chase E."/>
            <person name="Truchon A.R."/>
            <person name="Schepens W."/>
            <person name="Wilhelm S.W."/>
        </authorList>
    </citation>
    <scope>NUCLEOTIDE SEQUENCE [LARGE SCALE GENOMIC DNA]</scope>
    <source>
        <strain evidence="4 5">CCMP1851</strain>
    </source>
</reference>
<evidence type="ECO:0000259" key="3">
    <source>
        <dbReference type="Pfam" id="PF02657"/>
    </source>
</evidence>
<dbReference type="PANTHER" id="PTHR43597">
    <property type="entry name" value="SULFUR ACCEPTOR PROTEIN CSDE"/>
    <property type="match status" value="1"/>
</dbReference>
<keyword evidence="5" id="KW-1185">Reference proteome</keyword>
<dbReference type="PANTHER" id="PTHR43597:SF5">
    <property type="entry name" value="SUFE-LIKE PROTEIN 2, CHLOROPLASTIC"/>
    <property type="match status" value="1"/>
</dbReference>
<comment type="similarity">
    <text evidence="1">Belongs to the SufE family.</text>
</comment>
<keyword evidence="2" id="KW-0732">Signal</keyword>
<evidence type="ECO:0000313" key="4">
    <source>
        <dbReference type="EMBL" id="KAK7249920.1"/>
    </source>
</evidence>
<name>A0ABR1G9M5_AURAN</name>
<protein>
    <submittedName>
        <fullName evidence="4">Sulfur carrier protein</fullName>
    </submittedName>
</protein>
<dbReference type="SUPFAM" id="SSF82649">
    <property type="entry name" value="SufE/NifU"/>
    <property type="match status" value="1"/>
</dbReference>
<evidence type="ECO:0000256" key="2">
    <source>
        <dbReference type="SAM" id="SignalP"/>
    </source>
</evidence>
<dbReference type="Gene3D" id="3.90.1010.10">
    <property type="match status" value="1"/>
</dbReference>
<accession>A0ABR1G9M5</accession>
<feature type="chain" id="PRO_5045987091" evidence="2">
    <location>
        <begin position="17"/>
        <end position="282"/>
    </location>
</feature>
<gene>
    <name evidence="4" type="ORF">SO694_00005463</name>
</gene>
<feature type="domain" description="Fe-S metabolism associated" evidence="3">
    <location>
        <begin position="57"/>
        <end position="174"/>
    </location>
</feature>
<evidence type="ECO:0000256" key="1">
    <source>
        <dbReference type="ARBA" id="ARBA00010282"/>
    </source>
</evidence>
<organism evidence="4 5">
    <name type="scientific">Aureococcus anophagefferens</name>
    <name type="common">Harmful bloom alga</name>
    <dbReference type="NCBI Taxonomy" id="44056"/>
    <lineage>
        <taxon>Eukaryota</taxon>
        <taxon>Sar</taxon>
        <taxon>Stramenopiles</taxon>
        <taxon>Ochrophyta</taxon>
        <taxon>Pelagophyceae</taxon>
        <taxon>Pelagomonadales</taxon>
        <taxon>Pelagomonadaceae</taxon>
        <taxon>Aureococcus</taxon>
    </lineage>
</organism>
<comment type="caution">
    <text evidence="4">The sequence shown here is derived from an EMBL/GenBank/DDBJ whole genome shotgun (WGS) entry which is preliminary data.</text>
</comment>
<proteinExistence type="inferred from homology"/>
<dbReference type="InterPro" id="IPR003808">
    <property type="entry name" value="Fe-S_metab-assoc_dom"/>
</dbReference>
<sequence>MRLFLASCALLCGASALLRAAPQRRAAPRTLRPRAATLDGSSVGALPETLSKLVAAMAGLPDDKYRYKQLLFWAAEAPDLAAGDKVDANKVPGCLSTVHVTAALDGDGRVVLAGDSDAQLTKGLVVLLVKGLSGATVEEICAVDPAFIRDAGIAASLTPGRNNGFVNMLNVIKAKARALGGGDAPAAPAALPGQRPPTAPAGPFVMVAMSGLGGLPFFLLPGGLSKRSAGLANALAAGVMLSASYTMIYEGQVAGPKAVVSGLFLGARSCGARGSSSRAART</sequence>
<evidence type="ECO:0000313" key="5">
    <source>
        <dbReference type="Proteomes" id="UP001363151"/>
    </source>
</evidence>
<dbReference type="Pfam" id="PF02657">
    <property type="entry name" value="SufE"/>
    <property type="match status" value="1"/>
</dbReference>